<dbReference type="KEGG" id="bgok:Pr1d_28370"/>
<dbReference type="Pfam" id="PF05193">
    <property type="entry name" value="Peptidase_M16_C"/>
    <property type="match status" value="1"/>
</dbReference>
<dbReference type="Gene3D" id="3.30.830.10">
    <property type="entry name" value="Metalloenzyme, LuxS/M16 peptidase-like"/>
    <property type="match status" value="2"/>
</dbReference>
<sequence>MTATRDQKLPNTIFAHRLSNGMTLVGEPNDSVQSAAITLLVPCGYSADPTNRLGLASVTCDMVLRGAGSRDGRALINDLEVLGVERGESVGASQTSFSAATLAENLSETLGIYADIVRRPLLPADQLDAGKLVCLQEISSIDDEPSQRLMIELRRRTYPEPWGRSSHGSELGINAITSLELQEHWARYYRPNSAILGVAGNFIWKQLVDQVEELFGDWKSSNVPMVVEEQLDLGDPHIKFDSNQCHIGIAYPSVPYRDPNYLRAWAAVGVLSGGMSSRLFTEVRERRGLCYTVSASLQTQLDRARVLCYAGTSEERAQETLDVTFAELLRLRKGVLPEELSRLKARIKSGLIMQQESTSSRSGSIAREWYHLGRVRTLDELGQLVDELKGTMINEFLESHPPRDFTFATLGPRPLELPREVS</sequence>
<name>A0A5B9QF53_9BACT</name>
<dbReference type="EMBL" id="CP042913">
    <property type="protein sequence ID" value="QEG35536.1"/>
    <property type="molecule type" value="Genomic_DNA"/>
</dbReference>
<evidence type="ECO:0000259" key="2">
    <source>
        <dbReference type="Pfam" id="PF05193"/>
    </source>
</evidence>
<proteinExistence type="predicted"/>
<evidence type="ECO:0000313" key="4">
    <source>
        <dbReference type="Proteomes" id="UP000323917"/>
    </source>
</evidence>
<evidence type="ECO:0000313" key="3">
    <source>
        <dbReference type="EMBL" id="QEG35536.1"/>
    </source>
</evidence>
<dbReference type="InterPro" id="IPR011765">
    <property type="entry name" value="Pept_M16_N"/>
</dbReference>
<dbReference type="RefSeq" id="WP_238476495.1">
    <property type="nucleotide sequence ID" value="NZ_CP042913.1"/>
</dbReference>
<dbReference type="InterPro" id="IPR007863">
    <property type="entry name" value="Peptidase_M16_C"/>
</dbReference>
<dbReference type="SUPFAM" id="SSF63411">
    <property type="entry name" value="LuxS/MPP-like metallohydrolase"/>
    <property type="match status" value="2"/>
</dbReference>
<organism evidence="3 4">
    <name type="scientific">Bythopirellula goksoeyrii</name>
    <dbReference type="NCBI Taxonomy" id="1400387"/>
    <lineage>
        <taxon>Bacteria</taxon>
        <taxon>Pseudomonadati</taxon>
        <taxon>Planctomycetota</taxon>
        <taxon>Planctomycetia</taxon>
        <taxon>Pirellulales</taxon>
        <taxon>Lacipirellulaceae</taxon>
        <taxon>Bythopirellula</taxon>
    </lineage>
</organism>
<dbReference type="InterPro" id="IPR050361">
    <property type="entry name" value="MPP/UQCRC_Complex"/>
</dbReference>
<dbReference type="PANTHER" id="PTHR11851">
    <property type="entry name" value="METALLOPROTEASE"/>
    <property type="match status" value="1"/>
</dbReference>
<accession>A0A5B9QF53</accession>
<dbReference type="InterPro" id="IPR011249">
    <property type="entry name" value="Metalloenz_LuxS/M16"/>
</dbReference>
<keyword evidence="4" id="KW-1185">Reference proteome</keyword>
<dbReference type="GO" id="GO:0046872">
    <property type="term" value="F:metal ion binding"/>
    <property type="evidence" value="ECO:0007669"/>
    <property type="project" value="InterPro"/>
</dbReference>
<protein>
    <submittedName>
        <fullName evidence="3">Peptidase M16 inactive domain protein</fullName>
    </submittedName>
</protein>
<feature type="domain" description="Peptidase M16 C-terminal" evidence="2">
    <location>
        <begin position="176"/>
        <end position="346"/>
    </location>
</feature>
<gene>
    <name evidence="3" type="ORF">Pr1d_28370</name>
</gene>
<dbReference type="AlphaFoldDB" id="A0A5B9QF53"/>
<evidence type="ECO:0000259" key="1">
    <source>
        <dbReference type="Pfam" id="PF00675"/>
    </source>
</evidence>
<dbReference type="PANTHER" id="PTHR11851:SF219">
    <property type="entry name" value="HYPOTHETICAL ZINC PROTEASE"/>
    <property type="match status" value="1"/>
</dbReference>
<dbReference type="Pfam" id="PF00675">
    <property type="entry name" value="Peptidase_M16"/>
    <property type="match status" value="1"/>
</dbReference>
<reference evidence="3 4" key="1">
    <citation type="submission" date="2019-08" db="EMBL/GenBank/DDBJ databases">
        <title>Deep-cultivation of Planctomycetes and their phenomic and genomic characterization uncovers novel biology.</title>
        <authorList>
            <person name="Wiegand S."/>
            <person name="Jogler M."/>
            <person name="Boedeker C."/>
            <person name="Pinto D."/>
            <person name="Vollmers J."/>
            <person name="Rivas-Marin E."/>
            <person name="Kohn T."/>
            <person name="Peeters S.H."/>
            <person name="Heuer A."/>
            <person name="Rast P."/>
            <person name="Oberbeckmann S."/>
            <person name="Bunk B."/>
            <person name="Jeske O."/>
            <person name="Meyerdierks A."/>
            <person name="Storesund J.E."/>
            <person name="Kallscheuer N."/>
            <person name="Luecker S."/>
            <person name="Lage O.M."/>
            <person name="Pohl T."/>
            <person name="Merkel B.J."/>
            <person name="Hornburger P."/>
            <person name="Mueller R.-W."/>
            <person name="Bruemmer F."/>
            <person name="Labrenz M."/>
            <person name="Spormann A.M."/>
            <person name="Op den Camp H."/>
            <person name="Overmann J."/>
            <person name="Amann R."/>
            <person name="Jetten M.S.M."/>
            <person name="Mascher T."/>
            <person name="Medema M.H."/>
            <person name="Devos D.P."/>
            <person name="Kaster A.-K."/>
            <person name="Ovreas L."/>
            <person name="Rohde M."/>
            <person name="Galperin M.Y."/>
            <person name="Jogler C."/>
        </authorList>
    </citation>
    <scope>NUCLEOTIDE SEQUENCE [LARGE SCALE GENOMIC DNA]</scope>
    <source>
        <strain evidence="3 4">Pr1d</strain>
    </source>
</reference>
<dbReference type="Proteomes" id="UP000323917">
    <property type="component" value="Chromosome"/>
</dbReference>
<feature type="domain" description="Peptidase M16 N-terminal" evidence="1">
    <location>
        <begin position="29"/>
        <end position="159"/>
    </location>
</feature>